<dbReference type="PANTHER" id="PTHR33055">
    <property type="entry name" value="TRANSPOSASE FOR INSERTION SEQUENCE ELEMENT IS1111A"/>
    <property type="match status" value="1"/>
</dbReference>
<dbReference type="InterPro" id="IPR002525">
    <property type="entry name" value="Transp_IS110-like_N"/>
</dbReference>
<proteinExistence type="predicted"/>
<dbReference type="Proteomes" id="UP000184128">
    <property type="component" value="Unassembled WGS sequence"/>
</dbReference>
<dbReference type="Pfam" id="PF01548">
    <property type="entry name" value="DEDD_Tnp_IS110"/>
    <property type="match status" value="1"/>
</dbReference>
<dbReference type="AlphaFoldDB" id="A0A1M4YEG9"/>
<dbReference type="EMBL" id="FQUF01000028">
    <property type="protein sequence ID" value="SHF04224.1"/>
    <property type="molecule type" value="Genomic_DNA"/>
</dbReference>
<protein>
    <submittedName>
        <fullName evidence="4">Transposase</fullName>
    </submittedName>
</protein>
<gene>
    <name evidence="4" type="ORF">SAMN02745249_01676</name>
</gene>
<dbReference type="PANTHER" id="PTHR33055:SF13">
    <property type="entry name" value="TRANSPOSASE"/>
    <property type="match status" value="1"/>
</dbReference>
<sequence length="402" mass="45459">MFFVGIDIGKRNHEAAIIDEKGKPVGKPIRFSNTKAGSEKLLQFINNHELLPDNSMIGLEATGHYWLSVFSFLIDLGFNVIPFNPIQSDTLRNFYIRKTKTDTIDAVLIAQVVRMDLPDQAHLPSEDIVRLKQLSRFRYSIVDQTSDLKRKVIASLDQVFPEYEKLFSDMFGKSSTQLLLQSPLPEDILEIDSKKLIELLNKASNGRLTIEKSTEKVQQLKELAKDSFGIRVATDVYKLQIQLLLQQILGLEEQLKTVEEEMAELVENQDQYLTTITGIGPVTAAVIISEVGDIQRFERPNQLLAFAGLDASVHQSGDFTGTRNKLSKRGSPYLRRAIWQAAFIASYRDPALSLYYQSLRKRGKHHGTAVGAVCRKLVNIIFAVWTKAKPYEIHINPDLIDD</sequence>
<dbReference type="InterPro" id="IPR003346">
    <property type="entry name" value="Transposase_20"/>
</dbReference>
<name>A0A1M4YEG9_9LACT</name>
<evidence type="ECO:0000313" key="5">
    <source>
        <dbReference type="Proteomes" id="UP000184128"/>
    </source>
</evidence>
<dbReference type="InterPro" id="IPR047650">
    <property type="entry name" value="Transpos_IS110"/>
</dbReference>
<feature type="domain" description="Transposase IS110-like N-terminal" evidence="2">
    <location>
        <begin position="4"/>
        <end position="161"/>
    </location>
</feature>
<dbReference type="GO" id="GO:0006313">
    <property type="term" value="P:DNA transposition"/>
    <property type="evidence" value="ECO:0007669"/>
    <property type="project" value="InterPro"/>
</dbReference>
<evidence type="ECO:0000313" key="4">
    <source>
        <dbReference type="EMBL" id="SHF04224.1"/>
    </source>
</evidence>
<dbReference type="GO" id="GO:0003677">
    <property type="term" value="F:DNA binding"/>
    <property type="evidence" value="ECO:0007669"/>
    <property type="project" value="InterPro"/>
</dbReference>
<keyword evidence="1" id="KW-0175">Coiled coil</keyword>
<evidence type="ECO:0000259" key="2">
    <source>
        <dbReference type="Pfam" id="PF01548"/>
    </source>
</evidence>
<dbReference type="RefSeq" id="WP_073298404.1">
    <property type="nucleotide sequence ID" value="NZ_FQUF01000028.1"/>
</dbReference>
<feature type="domain" description="Transposase IS116/IS110/IS902 C-terminal" evidence="3">
    <location>
        <begin position="271"/>
        <end position="357"/>
    </location>
</feature>
<dbReference type="STRING" id="1121025.SAMN02745249_01676"/>
<dbReference type="NCBIfam" id="NF033542">
    <property type="entry name" value="transpos_IS110"/>
    <property type="match status" value="1"/>
</dbReference>
<keyword evidence="5" id="KW-1185">Reference proteome</keyword>
<accession>A0A1M4YEG9</accession>
<dbReference type="GO" id="GO:0004803">
    <property type="term" value="F:transposase activity"/>
    <property type="evidence" value="ECO:0007669"/>
    <property type="project" value="InterPro"/>
</dbReference>
<evidence type="ECO:0000259" key="3">
    <source>
        <dbReference type="Pfam" id="PF02371"/>
    </source>
</evidence>
<reference evidence="4 5" key="1">
    <citation type="submission" date="2016-11" db="EMBL/GenBank/DDBJ databases">
        <authorList>
            <person name="Jaros S."/>
            <person name="Januszkiewicz K."/>
            <person name="Wedrychowicz H."/>
        </authorList>
    </citation>
    <scope>NUCLEOTIDE SEQUENCE [LARGE SCALE GENOMIC DNA]</scope>
    <source>
        <strain evidence="4 5">DSM 15692</strain>
    </source>
</reference>
<dbReference type="Pfam" id="PF02371">
    <property type="entry name" value="Transposase_20"/>
    <property type="match status" value="1"/>
</dbReference>
<evidence type="ECO:0000256" key="1">
    <source>
        <dbReference type="SAM" id="Coils"/>
    </source>
</evidence>
<feature type="coiled-coil region" evidence="1">
    <location>
        <begin position="241"/>
        <end position="275"/>
    </location>
</feature>
<organism evidence="4 5">
    <name type="scientific">Atopostipes suicloacalis DSM 15692</name>
    <dbReference type="NCBI Taxonomy" id="1121025"/>
    <lineage>
        <taxon>Bacteria</taxon>
        <taxon>Bacillati</taxon>
        <taxon>Bacillota</taxon>
        <taxon>Bacilli</taxon>
        <taxon>Lactobacillales</taxon>
        <taxon>Carnobacteriaceae</taxon>
        <taxon>Atopostipes</taxon>
    </lineage>
</organism>
<dbReference type="OrthoDB" id="9790935at2"/>